<evidence type="ECO:0000256" key="1">
    <source>
        <dbReference type="SAM" id="SignalP"/>
    </source>
</evidence>
<feature type="chain" id="PRO_5024446244" description="Calcium-binding protein" evidence="1">
    <location>
        <begin position="27"/>
        <end position="340"/>
    </location>
</feature>
<dbReference type="RefSeq" id="WP_138666596.1">
    <property type="nucleotide sequence ID" value="NZ_VCKY01000038.1"/>
</dbReference>
<evidence type="ECO:0008006" key="4">
    <source>
        <dbReference type="Google" id="ProtNLM"/>
    </source>
</evidence>
<comment type="caution">
    <text evidence="2">The sequence shown here is derived from an EMBL/GenBank/DDBJ whole genome shotgun (WGS) entry which is preliminary data.</text>
</comment>
<dbReference type="EMBL" id="VCKY01000038">
    <property type="protein sequence ID" value="TMR21792.1"/>
    <property type="molecule type" value="Genomic_DNA"/>
</dbReference>
<dbReference type="OrthoDB" id="3511250at2"/>
<protein>
    <recommendedName>
        <fullName evidence="4">Calcium-binding protein</fullName>
    </recommendedName>
</protein>
<dbReference type="Proteomes" id="UP000309128">
    <property type="component" value="Unassembled WGS sequence"/>
</dbReference>
<evidence type="ECO:0000313" key="3">
    <source>
        <dbReference type="Proteomes" id="UP000309128"/>
    </source>
</evidence>
<proteinExistence type="predicted"/>
<gene>
    <name evidence="2" type="ORF">ETD86_14100</name>
</gene>
<organism evidence="2 3">
    <name type="scientific">Nonomuraea turkmeniaca</name>
    <dbReference type="NCBI Taxonomy" id="103838"/>
    <lineage>
        <taxon>Bacteria</taxon>
        <taxon>Bacillati</taxon>
        <taxon>Actinomycetota</taxon>
        <taxon>Actinomycetes</taxon>
        <taxon>Streptosporangiales</taxon>
        <taxon>Streptosporangiaceae</taxon>
        <taxon>Nonomuraea</taxon>
    </lineage>
</organism>
<sequence length="340" mass="35655">MKRRVRSLLAIAMGAAVLLAGTGVSAAAAMADDFTGDASASASIPLQNDVDGVVTLTLKEPSKVSSVTGSIEPPGKAAKTVTFDFKTGDTAATQKITGKWPITKDDPAGEWKLSVVVARDTGTNTTPFAVKVSGKQGITGAKVSPNPVQLVKGKDVQVSVEVSAKDATTVSAKLVSDAGGEFYDLGDLAKESDGRYRGSTYFADDSTPGDWTLEVYAHKGGETLKGVAAFTVVAPEGGASKKAKSRVTIAAPNKVTKGKTFKVYGKVYRGTKAYKGKTVEVYFKAKGTKTYKLLGFAKASSTGKYAKTYKAKKDGYFRVKVPGTTTTRSSLSPQEFVDVR</sequence>
<accession>A0A5S4FM84</accession>
<evidence type="ECO:0000313" key="2">
    <source>
        <dbReference type="EMBL" id="TMR21792.1"/>
    </source>
</evidence>
<dbReference type="AlphaFoldDB" id="A0A5S4FM84"/>
<reference evidence="2 3" key="1">
    <citation type="submission" date="2019-05" db="EMBL/GenBank/DDBJ databases">
        <title>Draft genome sequence of Nonomuraea turkmeniaca DSM 43926.</title>
        <authorList>
            <person name="Saricaoglu S."/>
            <person name="Isik K."/>
        </authorList>
    </citation>
    <scope>NUCLEOTIDE SEQUENCE [LARGE SCALE GENOMIC DNA]</scope>
    <source>
        <strain evidence="2 3">DSM 43926</strain>
    </source>
</reference>
<keyword evidence="1" id="KW-0732">Signal</keyword>
<name>A0A5S4FM84_9ACTN</name>
<keyword evidence="3" id="KW-1185">Reference proteome</keyword>
<feature type="signal peptide" evidence="1">
    <location>
        <begin position="1"/>
        <end position="26"/>
    </location>
</feature>